<dbReference type="AlphaFoldDB" id="A0A1H6BFA8"/>
<evidence type="ECO:0000259" key="5">
    <source>
        <dbReference type="SMART" id="SM00827"/>
    </source>
</evidence>
<evidence type="ECO:0000256" key="2">
    <source>
        <dbReference type="ARBA" id="ARBA00022679"/>
    </source>
</evidence>
<keyword evidence="7" id="KW-1185">Reference proteome</keyword>
<dbReference type="SUPFAM" id="SSF55048">
    <property type="entry name" value="Probable ACP-binding domain of malonyl-CoA ACP transacylase"/>
    <property type="match status" value="1"/>
</dbReference>
<organism evidence="6 7">
    <name type="scientific">Bryocella elongata</name>
    <dbReference type="NCBI Taxonomy" id="863522"/>
    <lineage>
        <taxon>Bacteria</taxon>
        <taxon>Pseudomonadati</taxon>
        <taxon>Acidobacteriota</taxon>
        <taxon>Terriglobia</taxon>
        <taxon>Terriglobales</taxon>
        <taxon>Acidobacteriaceae</taxon>
        <taxon>Bryocella</taxon>
    </lineage>
</organism>
<dbReference type="Proteomes" id="UP000236728">
    <property type="component" value="Unassembled WGS sequence"/>
</dbReference>
<protein>
    <recommendedName>
        <fullName evidence="1">[acyl-carrier-protein] S-malonyltransferase</fullName>
        <ecNumber evidence="1">2.3.1.39</ecNumber>
    </recommendedName>
</protein>
<keyword evidence="2 6" id="KW-0808">Transferase</keyword>
<dbReference type="EMBL" id="FNVA01000007">
    <property type="protein sequence ID" value="SEG59350.1"/>
    <property type="molecule type" value="Genomic_DNA"/>
</dbReference>
<dbReference type="PRINTS" id="PR01483">
    <property type="entry name" value="FASYNTHASE"/>
</dbReference>
<accession>A0A1H6BFA8</accession>
<dbReference type="OrthoDB" id="9805460at2"/>
<dbReference type="InterPro" id="IPR014043">
    <property type="entry name" value="Acyl_transferase_dom"/>
</dbReference>
<sequence>MSTPTSPRIALLFPGQGSQTVGMGKAFYDASPAARAVFEEADDALGFALSKLIFEGPEDQLKLTEHTQPAILTMSIAAHRVLAPELASRGLEVAFAAGHSLGEYSANVAAGTFSFADAVRTVRSRGQFMQQAVPAGLGAMAAILGLDANRINDICASVSDELTAAPPATGPVAQSATVTDAIADPANPADTPSQAAAQVSAIVAPANLNSPDQTVISGSKDAVERAAALCKEAGAKRTVMLPVSAPFHCKLMQPAQDQLAATLESIAFTDPTYPVAANIDARLLVRGMEIRDALIRQVTGAVRWVECIQLLAASGATHYIEVGPGKVLSGLNRQIDRALATTNVEDPTSLDKTLAAFAPTED</sequence>
<dbReference type="InterPro" id="IPR003965">
    <property type="entry name" value="Fatty_acid_synthase"/>
</dbReference>
<reference evidence="6 7" key="1">
    <citation type="submission" date="2016-10" db="EMBL/GenBank/DDBJ databases">
        <authorList>
            <person name="de Groot N.N."/>
        </authorList>
    </citation>
    <scope>NUCLEOTIDE SEQUENCE [LARGE SCALE GENOMIC DNA]</scope>
    <source>
        <strain evidence="6 7">DSM 22489</strain>
    </source>
</reference>
<comment type="catalytic activity">
    <reaction evidence="4">
        <text>holo-[ACP] + malonyl-CoA = malonyl-[ACP] + CoA</text>
        <dbReference type="Rhea" id="RHEA:41792"/>
        <dbReference type="Rhea" id="RHEA-COMP:9623"/>
        <dbReference type="Rhea" id="RHEA-COMP:9685"/>
        <dbReference type="ChEBI" id="CHEBI:57287"/>
        <dbReference type="ChEBI" id="CHEBI:57384"/>
        <dbReference type="ChEBI" id="CHEBI:64479"/>
        <dbReference type="ChEBI" id="CHEBI:78449"/>
        <dbReference type="EC" id="2.3.1.39"/>
    </reaction>
</comment>
<dbReference type="GO" id="GO:0005835">
    <property type="term" value="C:fatty acid synthase complex"/>
    <property type="evidence" value="ECO:0007669"/>
    <property type="project" value="InterPro"/>
</dbReference>
<evidence type="ECO:0000256" key="1">
    <source>
        <dbReference type="ARBA" id="ARBA00013258"/>
    </source>
</evidence>
<dbReference type="PANTHER" id="PTHR42681:SF1">
    <property type="entry name" value="MALONYL-COA-ACYL CARRIER PROTEIN TRANSACYLASE, MITOCHONDRIAL"/>
    <property type="match status" value="1"/>
</dbReference>
<dbReference type="InterPro" id="IPR050858">
    <property type="entry name" value="Mal-CoA-ACP_Trans/PKS_FabD"/>
</dbReference>
<dbReference type="InterPro" id="IPR016035">
    <property type="entry name" value="Acyl_Trfase/lysoPLipase"/>
</dbReference>
<dbReference type="GO" id="GO:0006633">
    <property type="term" value="P:fatty acid biosynthetic process"/>
    <property type="evidence" value="ECO:0007669"/>
    <property type="project" value="InterPro"/>
</dbReference>
<dbReference type="SMART" id="SM00827">
    <property type="entry name" value="PKS_AT"/>
    <property type="match status" value="1"/>
</dbReference>
<evidence type="ECO:0000313" key="7">
    <source>
        <dbReference type="Proteomes" id="UP000236728"/>
    </source>
</evidence>
<dbReference type="SUPFAM" id="SSF52151">
    <property type="entry name" value="FabD/lysophospholipase-like"/>
    <property type="match status" value="1"/>
</dbReference>
<dbReference type="InterPro" id="IPR016036">
    <property type="entry name" value="Malonyl_transacylase_ACP-bd"/>
</dbReference>
<dbReference type="InterPro" id="IPR001227">
    <property type="entry name" value="Ac_transferase_dom_sf"/>
</dbReference>
<gene>
    <name evidence="6" type="ORF">SAMN05421819_3659</name>
</gene>
<keyword evidence="3" id="KW-0012">Acyltransferase</keyword>
<dbReference type="Gene3D" id="3.40.366.10">
    <property type="entry name" value="Malonyl-Coenzyme A Acyl Carrier Protein, domain 2"/>
    <property type="match status" value="2"/>
</dbReference>
<feature type="domain" description="Malonyl-CoA:ACP transacylase (MAT)" evidence="5">
    <location>
        <begin position="12"/>
        <end position="361"/>
    </location>
</feature>
<evidence type="ECO:0000313" key="6">
    <source>
        <dbReference type="EMBL" id="SEG59350.1"/>
    </source>
</evidence>
<dbReference type="Gene3D" id="3.30.70.250">
    <property type="entry name" value="Malonyl-CoA ACP transacylase, ACP-binding"/>
    <property type="match status" value="1"/>
</dbReference>
<dbReference type="RefSeq" id="WP_103934538.1">
    <property type="nucleotide sequence ID" value="NZ_FNVA01000007.1"/>
</dbReference>
<dbReference type="PANTHER" id="PTHR42681">
    <property type="entry name" value="MALONYL-COA-ACYL CARRIER PROTEIN TRANSACYLASE, MITOCHONDRIAL"/>
    <property type="match status" value="1"/>
</dbReference>
<evidence type="ECO:0000256" key="3">
    <source>
        <dbReference type="ARBA" id="ARBA00023315"/>
    </source>
</evidence>
<evidence type="ECO:0000256" key="4">
    <source>
        <dbReference type="ARBA" id="ARBA00048462"/>
    </source>
</evidence>
<dbReference type="GO" id="GO:0004314">
    <property type="term" value="F:[acyl-carrier-protein] S-malonyltransferase activity"/>
    <property type="evidence" value="ECO:0007669"/>
    <property type="project" value="UniProtKB-EC"/>
</dbReference>
<dbReference type="EC" id="2.3.1.39" evidence="1"/>
<dbReference type="GO" id="GO:0005829">
    <property type="term" value="C:cytosol"/>
    <property type="evidence" value="ECO:0007669"/>
    <property type="project" value="TreeGrafter"/>
</dbReference>
<name>A0A1H6BFA8_9BACT</name>
<dbReference type="Pfam" id="PF00698">
    <property type="entry name" value="Acyl_transf_1"/>
    <property type="match status" value="2"/>
</dbReference>
<dbReference type="GO" id="GO:0004312">
    <property type="term" value="F:fatty acid synthase activity"/>
    <property type="evidence" value="ECO:0007669"/>
    <property type="project" value="InterPro"/>
</dbReference>
<proteinExistence type="predicted"/>